<feature type="domain" description="Glycoside hydrolase family 2 catalytic" evidence="5">
    <location>
        <begin position="323"/>
        <end position="570"/>
    </location>
</feature>
<dbReference type="InterPro" id="IPR051913">
    <property type="entry name" value="GH2_Domain-Containing"/>
</dbReference>
<proteinExistence type="inferred from homology"/>
<comment type="caution">
    <text evidence="7">The sequence shown here is derived from an EMBL/GenBank/DDBJ whole genome shotgun (WGS) entry which is preliminary data.</text>
</comment>
<evidence type="ECO:0000256" key="1">
    <source>
        <dbReference type="ARBA" id="ARBA00007401"/>
    </source>
</evidence>
<evidence type="ECO:0000313" key="7">
    <source>
        <dbReference type="EMBL" id="MFC0392153.1"/>
    </source>
</evidence>
<evidence type="ECO:0000259" key="6">
    <source>
        <dbReference type="Pfam" id="PF02837"/>
    </source>
</evidence>
<comment type="similarity">
    <text evidence="1">Belongs to the glycosyl hydrolase 2 family.</text>
</comment>
<sequence length="588" mass="66275">MTTTSIPRPEYPRPQFVREKWLNLNGAWQFEIDHGRSGKDRGLHTEGASLGQSIIVPFCPESALSGIGNTDFMNAVWYRRSFDIPADWAGDRVLLHFGAVDYTAEVWVNSKLVGTHRGGYSSFSFDITAALQAGSNTVTVYAEDDIRSGLQPRGKQSGSYHSAGCDYTRTTGIWQTVWLESVPQSYLSSFKIFPDPENECVHLEAVVKGQTKGLQLVCEASYKGRPVGRAAVRLGAMSAKVTIPVSEVHLWQVGSPELYDLKLQLVSSEAGDTAVDTAMSYFGLRSVQLDGMAFRINGKSVFQRLVLDQGFYPDGIYTAPTDEALKRDIELSLEVGFNGARLHEKMFEPRFLYWADQLGYIIWGEHANWGLNITNAKGLAQFLPEWIEGVERDFNHPSLIGWCPFNETWDDGRTGARQDNEVLRIVYETTKAIDPTRPVIDTSGNFHVITDIFDVHDYDQNPETFKARYESLLTGEGEVFAWFPDRQKYTEGLPYFVSEYGGIWWNPGQTDGKAWGYGNRPASEEEFIARYDGLTTALLDHPKMFGFCYTQLYDIEQEVNGLYTYDRKPKFDPAIIRAINTKRAAIED</sequence>
<dbReference type="SUPFAM" id="SSF49785">
    <property type="entry name" value="Galactose-binding domain-like"/>
    <property type="match status" value="1"/>
</dbReference>
<dbReference type="PANTHER" id="PTHR42732:SF3">
    <property type="entry name" value="HYDROLASE"/>
    <property type="match status" value="1"/>
</dbReference>
<dbReference type="InterPro" id="IPR006102">
    <property type="entry name" value="Ig-like_GH2"/>
</dbReference>
<evidence type="ECO:0000259" key="5">
    <source>
        <dbReference type="Pfam" id="PF02836"/>
    </source>
</evidence>
<feature type="domain" description="Glycosyl hydrolases family 2 sugar binding" evidence="6">
    <location>
        <begin position="74"/>
        <end position="179"/>
    </location>
</feature>
<dbReference type="Proteomes" id="UP001589818">
    <property type="component" value="Unassembled WGS sequence"/>
</dbReference>
<dbReference type="Gene3D" id="3.20.20.80">
    <property type="entry name" value="Glycosidases"/>
    <property type="match status" value="1"/>
</dbReference>
<dbReference type="InterPro" id="IPR006103">
    <property type="entry name" value="Glyco_hydro_2_cat"/>
</dbReference>
<keyword evidence="8" id="KW-1185">Reference proteome</keyword>
<dbReference type="Pfam" id="PF02836">
    <property type="entry name" value="Glyco_hydro_2_C"/>
    <property type="match status" value="1"/>
</dbReference>
<dbReference type="Gene3D" id="2.60.40.10">
    <property type="entry name" value="Immunoglobulins"/>
    <property type="match status" value="1"/>
</dbReference>
<dbReference type="Pfam" id="PF02837">
    <property type="entry name" value="Glyco_hydro_2_N"/>
    <property type="match status" value="1"/>
</dbReference>
<dbReference type="InterPro" id="IPR008979">
    <property type="entry name" value="Galactose-bd-like_sf"/>
</dbReference>
<dbReference type="Pfam" id="PF00703">
    <property type="entry name" value="Glyco_hydro_2"/>
    <property type="match status" value="1"/>
</dbReference>
<evidence type="ECO:0000259" key="4">
    <source>
        <dbReference type="Pfam" id="PF00703"/>
    </source>
</evidence>
<name>A0ABV6J8E4_9BACL</name>
<dbReference type="Gene3D" id="2.60.120.260">
    <property type="entry name" value="Galactose-binding domain-like"/>
    <property type="match status" value="1"/>
</dbReference>
<dbReference type="InterPro" id="IPR013783">
    <property type="entry name" value="Ig-like_fold"/>
</dbReference>
<dbReference type="SUPFAM" id="SSF49303">
    <property type="entry name" value="beta-Galactosidase/glucuronidase domain"/>
    <property type="match status" value="1"/>
</dbReference>
<dbReference type="InterPro" id="IPR036156">
    <property type="entry name" value="Beta-gal/glucu_dom_sf"/>
</dbReference>
<dbReference type="SUPFAM" id="SSF51445">
    <property type="entry name" value="(Trans)glycosidases"/>
    <property type="match status" value="1"/>
</dbReference>
<dbReference type="GO" id="GO:0016787">
    <property type="term" value="F:hydrolase activity"/>
    <property type="evidence" value="ECO:0007669"/>
    <property type="project" value="UniProtKB-KW"/>
</dbReference>
<dbReference type="EMBL" id="JBHLVF010000017">
    <property type="protein sequence ID" value="MFC0392153.1"/>
    <property type="molecule type" value="Genomic_DNA"/>
</dbReference>
<keyword evidence="2 7" id="KW-0378">Hydrolase</keyword>
<feature type="domain" description="Glycoside hydrolase family 2 immunoglobulin-like beta-sandwich" evidence="4">
    <location>
        <begin position="234"/>
        <end position="285"/>
    </location>
</feature>
<evidence type="ECO:0000256" key="2">
    <source>
        <dbReference type="ARBA" id="ARBA00022801"/>
    </source>
</evidence>
<gene>
    <name evidence="7" type="ORF">ACFFJ8_12350</name>
</gene>
<dbReference type="InterPro" id="IPR017853">
    <property type="entry name" value="GH"/>
</dbReference>
<protein>
    <submittedName>
        <fullName evidence="7">Glycoside hydrolase family 2 protein</fullName>
    </submittedName>
</protein>
<evidence type="ECO:0000313" key="8">
    <source>
        <dbReference type="Proteomes" id="UP001589818"/>
    </source>
</evidence>
<dbReference type="PANTHER" id="PTHR42732">
    <property type="entry name" value="BETA-GALACTOSIDASE"/>
    <property type="match status" value="1"/>
</dbReference>
<organism evidence="7 8">
    <name type="scientific">Paenibacillus mendelii</name>
    <dbReference type="NCBI Taxonomy" id="206163"/>
    <lineage>
        <taxon>Bacteria</taxon>
        <taxon>Bacillati</taxon>
        <taxon>Bacillota</taxon>
        <taxon>Bacilli</taxon>
        <taxon>Bacillales</taxon>
        <taxon>Paenibacillaceae</taxon>
        <taxon>Paenibacillus</taxon>
    </lineage>
</organism>
<dbReference type="RefSeq" id="WP_204819271.1">
    <property type="nucleotide sequence ID" value="NZ_JANHOF010000003.1"/>
</dbReference>
<reference evidence="7 8" key="1">
    <citation type="submission" date="2024-09" db="EMBL/GenBank/DDBJ databases">
        <authorList>
            <person name="Sun Q."/>
            <person name="Mori K."/>
        </authorList>
    </citation>
    <scope>NUCLEOTIDE SEQUENCE [LARGE SCALE GENOMIC DNA]</scope>
    <source>
        <strain evidence="7 8">CCM 4839</strain>
    </source>
</reference>
<accession>A0ABV6J8E4</accession>
<keyword evidence="3" id="KW-0326">Glycosidase</keyword>
<evidence type="ECO:0000256" key="3">
    <source>
        <dbReference type="ARBA" id="ARBA00023295"/>
    </source>
</evidence>
<dbReference type="InterPro" id="IPR006104">
    <property type="entry name" value="Glyco_hydro_2_N"/>
</dbReference>